<dbReference type="RefSeq" id="WP_006683358.1">
    <property type="nucleotide sequence ID" value="NZ_CAFB01000109.1"/>
</dbReference>
<sequence length="125" mass="14460">MPTTLELTERINEKISQISDQIRQISGGCKNSIEDQKSQKYIQNEFQVLKDILKIVSDHEILNSVYQVFEQIHRAALNVKNLSPHKVNEQTQELQELQEKFNQEIFNLIQKSISGEPKGSFAQFS</sequence>
<keyword evidence="2" id="KW-1185">Reference proteome</keyword>
<proteinExistence type="predicted"/>
<name>G2JC26_9BURK</name>
<gene>
    <name evidence="1" type="ORF">CAGGBEG34_860002</name>
</gene>
<dbReference type="AlphaFoldDB" id="G2JC26"/>
<evidence type="ECO:0000313" key="1">
    <source>
        <dbReference type="EMBL" id="CCD30332.1"/>
    </source>
</evidence>
<evidence type="ECO:0000313" key="2">
    <source>
        <dbReference type="Proteomes" id="UP000054051"/>
    </source>
</evidence>
<dbReference type="EMBL" id="CAFB01000109">
    <property type="protein sequence ID" value="CCD30332.1"/>
    <property type="molecule type" value="Genomic_DNA"/>
</dbReference>
<accession>G2JC26</accession>
<protein>
    <submittedName>
        <fullName evidence="1">Uncharacterized protein</fullName>
    </submittedName>
</protein>
<dbReference type="Proteomes" id="UP000054051">
    <property type="component" value="Unassembled WGS sequence"/>
</dbReference>
<organism evidence="1 2">
    <name type="scientific">Candidatus Glomeribacter gigasporarum BEG34</name>
    <dbReference type="NCBI Taxonomy" id="1070319"/>
    <lineage>
        <taxon>Bacteria</taxon>
        <taxon>Pseudomonadati</taxon>
        <taxon>Pseudomonadota</taxon>
        <taxon>Betaproteobacteria</taxon>
        <taxon>Burkholderiales</taxon>
        <taxon>Burkholderiaceae</taxon>
        <taxon>Candidatus Glomeribacter</taxon>
    </lineage>
</organism>
<reference evidence="1 2" key="1">
    <citation type="submission" date="2011-08" db="EMBL/GenBank/DDBJ databases">
        <title>The genome of the obligate endobacterium of an arbuscular mycorrhizal fungus reveals an interphylum network of nutritional interactions.</title>
        <authorList>
            <person name="Ghignone S."/>
            <person name="Salvioli A."/>
            <person name="Anca I."/>
            <person name="Lumini E."/>
            <person name="Ortu G."/>
            <person name="Petiti L."/>
            <person name="Cruveiller S."/>
            <person name="Bianciotto V."/>
            <person name="Piffanelli P."/>
            <person name="Lanfranco L."/>
            <person name="Bonfante P."/>
        </authorList>
    </citation>
    <scope>NUCLEOTIDE SEQUENCE [LARGE SCALE GENOMIC DNA]</scope>
    <source>
        <strain evidence="1 2">BEG34</strain>
    </source>
</reference>
<comment type="caution">
    <text evidence="1">The sequence shown here is derived from an EMBL/GenBank/DDBJ whole genome shotgun (WGS) entry which is preliminary data.</text>
</comment>